<proteinExistence type="predicted"/>
<name>A0A7Z2VNN5_9BACL</name>
<dbReference type="EMBL" id="CP051680">
    <property type="protein sequence ID" value="QJD86264.1"/>
    <property type="molecule type" value="Genomic_DNA"/>
</dbReference>
<dbReference type="Gene3D" id="3.30.920.30">
    <property type="entry name" value="Hypothetical protein"/>
    <property type="match status" value="1"/>
</dbReference>
<dbReference type="KEGG" id="cheb:HH215_25920"/>
<evidence type="ECO:0008006" key="3">
    <source>
        <dbReference type="Google" id="ProtNLM"/>
    </source>
</evidence>
<keyword evidence="2" id="KW-1185">Reference proteome</keyword>
<dbReference type="AlphaFoldDB" id="A0A7Z2VNN5"/>
<gene>
    <name evidence="1" type="ORF">HH215_25920</name>
</gene>
<sequence length="74" mass="8896">MPPRFRDLKSYCDKNGWVLIGNTDHWYYEKVLQNGDILKTKVSLAVHKEIPRNIWKNILKHQLKITENEFNDNK</sequence>
<evidence type="ECO:0000313" key="2">
    <source>
        <dbReference type="Proteomes" id="UP000502248"/>
    </source>
</evidence>
<dbReference type="Proteomes" id="UP000502248">
    <property type="component" value="Chromosome"/>
</dbReference>
<evidence type="ECO:0000313" key="1">
    <source>
        <dbReference type="EMBL" id="QJD86264.1"/>
    </source>
</evidence>
<protein>
    <recommendedName>
        <fullName evidence="3">Type II toxin-antitoxin system HicA family toxin</fullName>
    </recommendedName>
</protein>
<reference evidence="1 2" key="1">
    <citation type="submission" date="2020-04" db="EMBL/GenBank/DDBJ databases">
        <title>Genome sequencing of novel species.</title>
        <authorList>
            <person name="Heo J."/>
            <person name="Kim S.-J."/>
            <person name="Kim J.-S."/>
            <person name="Hong S.-B."/>
            <person name="Kwon S.-W."/>
        </authorList>
    </citation>
    <scope>NUCLEOTIDE SEQUENCE [LARGE SCALE GENOMIC DNA]</scope>
    <source>
        <strain evidence="1 2">MFER-1</strain>
    </source>
</reference>
<dbReference type="InterPro" id="IPR038570">
    <property type="entry name" value="HicA_sf"/>
</dbReference>
<accession>A0A7Z2VNN5</accession>
<organism evidence="1 2">
    <name type="scientific">Cohnella herbarum</name>
    <dbReference type="NCBI Taxonomy" id="2728023"/>
    <lineage>
        <taxon>Bacteria</taxon>
        <taxon>Bacillati</taxon>
        <taxon>Bacillota</taxon>
        <taxon>Bacilli</taxon>
        <taxon>Bacillales</taxon>
        <taxon>Paenibacillaceae</taxon>
        <taxon>Cohnella</taxon>
    </lineage>
</organism>